<organism evidence="1">
    <name type="scientific">marine sediment metagenome</name>
    <dbReference type="NCBI Taxonomy" id="412755"/>
    <lineage>
        <taxon>unclassified sequences</taxon>
        <taxon>metagenomes</taxon>
        <taxon>ecological metagenomes</taxon>
    </lineage>
</organism>
<reference evidence="1" key="1">
    <citation type="journal article" date="2015" name="Nature">
        <title>Complex archaea that bridge the gap between prokaryotes and eukaryotes.</title>
        <authorList>
            <person name="Spang A."/>
            <person name="Saw J.H."/>
            <person name="Jorgensen S.L."/>
            <person name="Zaremba-Niedzwiedzka K."/>
            <person name="Martijn J."/>
            <person name="Lind A.E."/>
            <person name="van Eijk R."/>
            <person name="Schleper C."/>
            <person name="Guy L."/>
            <person name="Ettema T.J."/>
        </authorList>
    </citation>
    <scope>NUCLEOTIDE SEQUENCE</scope>
</reference>
<name>A0A0F9IR31_9ZZZZ</name>
<dbReference type="EMBL" id="LAZR01011799">
    <property type="protein sequence ID" value="KKM59285.1"/>
    <property type="molecule type" value="Genomic_DNA"/>
</dbReference>
<dbReference type="AlphaFoldDB" id="A0A0F9IR31"/>
<sequence>MGSFWIDWRSFFKGITRMKYPHEKVNYSLSIIKRPGFWIHLWTPKWHDGRGPYITIGLGYIRFIRGY</sequence>
<comment type="caution">
    <text evidence="1">The sequence shown here is derived from an EMBL/GenBank/DDBJ whole genome shotgun (WGS) entry which is preliminary data.</text>
</comment>
<proteinExistence type="predicted"/>
<gene>
    <name evidence="1" type="ORF">LCGC14_1548270</name>
</gene>
<accession>A0A0F9IR31</accession>
<protein>
    <submittedName>
        <fullName evidence="1">Uncharacterized protein</fullName>
    </submittedName>
</protein>
<evidence type="ECO:0000313" key="1">
    <source>
        <dbReference type="EMBL" id="KKM59285.1"/>
    </source>
</evidence>